<accession>A0AB74UBS8</accession>
<gene>
    <name evidence="1" type="ORF">ABV408_17245</name>
</gene>
<reference evidence="1" key="1">
    <citation type="submission" date="2024-06" db="EMBL/GenBank/DDBJ databases">
        <title>Complete genome of Salinicola endophyticus HNIBRBA4755.</title>
        <authorList>
            <person name="Shin S.Y."/>
            <person name="Kang H."/>
            <person name="Song J."/>
        </authorList>
    </citation>
    <scope>NUCLEOTIDE SEQUENCE</scope>
    <source>
        <strain evidence="1">HNIBRBA4755</strain>
    </source>
</reference>
<protein>
    <submittedName>
        <fullName evidence="1">Uncharacterized protein</fullName>
    </submittedName>
</protein>
<name>A0AB74UBS8_9GAMM</name>
<dbReference type="AlphaFoldDB" id="A0AB74UBS8"/>
<proteinExistence type="predicted"/>
<sequence length="174" mass="19400">MDEGHLRRRIDGEAASRRLRRYAAARFEPAWLALWAVALTAREAQTPDAWLLGRSGLSRALLWPGPLGHDAWEYDAPAGVETRLGGETSEAGRPSPEAFARWWLWERLAKPRLWSLRVQPATLQRLWLPLWLGYHQGRQTRLIVLSGVSGEALGALKPAVLAALRAEARAATPD</sequence>
<organism evidence="1">
    <name type="scientific">Salinicola endophyticus</name>
    <dbReference type="NCBI Taxonomy" id="1949083"/>
    <lineage>
        <taxon>Bacteria</taxon>
        <taxon>Pseudomonadati</taxon>
        <taxon>Pseudomonadota</taxon>
        <taxon>Gammaproteobacteria</taxon>
        <taxon>Oceanospirillales</taxon>
        <taxon>Halomonadaceae</taxon>
        <taxon>Salinicola</taxon>
    </lineage>
</organism>
<dbReference type="RefSeq" id="WP_353980120.1">
    <property type="nucleotide sequence ID" value="NZ_CP159578.1"/>
</dbReference>
<evidence type="ECO:0000313" key="1">
    <source>
        <dbReference type="EMBL" id="XCJ79170.1"/>
    </source>
</evidence>
<dbReference type="EMBL" id="CP159578">
    <property type="protein sequence ID" value="XCJ79170.1"/>
    <property type="molecule type" value="Genomic_DNA"/>
</dbReference>